<organism evidence="2 3">
    <name type="scientific">Pseudohalioglobus lutimaris</name>
    <dbReference type="NCBI Taxonomy" id="1737061"/>
    <lineage>
        <taxon>Bacteria</taxon>
        <taxon>Pseudomonadati</taxon>
        <taxon>Pseudomonadota</taxon>
        <taxon>Gammaproteobacteria</taxon>
        <taxon>Cellvibrionales</taxon>
        <taxon>Halieaceae</taxon>
        <taxon>Pseudohalioglobus</taxon>
    </lineage>
</organism>
<accession>A0A2N5WYV4</accession>
<name>A0A2N5WYV4_9GAMM</name>
<dbReference type="EMBL" id="PKUS01000029">
    <property type="protein sequence ID" value="PLW67424.1"/>
    <property type="molecule type" value="Genomic_DNA"/>
</dbReference>
<evidence type="ECO:0000313" key="3">
    <source>
        <dbReference type="Proteomes" id="UP000235005"/>
    </source>
</evidence>
<dbReference type="InterPro" id="IPR036282">
    <property type="entry name" value="Glutathione-S-Trfase_C_sf"/>
</dbReference>
<dbReference type="GO" id="GO:0005737">
    <property type="term" value="C:cytoplasm"/>
    <property type="evidence" value="ECO:0007669"/>
    <property type="project" value="TreeGrafter"/>
</dbReference>
<dbReference type="InterPro" id="IPR010987">
    <property type="entry name" value="Glutathione-S-Trfase_C-like"/>
</dbReference>
<dbReference type="Gene3D" id="1.20.1050.10">
    <property type="match status" value="1"/>
</dbReference>
<dbReference type="InterPro" id="IPR050983">
    <property type="entry name" value="GST_Omega/HSP26"/>
</dbReference>
<dbReference type="GO" id="GO:0016740">
    <property type="term" value="F:transferase activity"/>
    <property type="evidence" value="ECO:0007669"/>
    <property type="project" value="UniProtKB-KW"/>
</dbReference>
<keyword evidence="3" id="KW-1185">Reference proteome</keyword>
<feature type="domain" description="GST C-terminal" evidence="1">
    <location>
        <begin position="53"/>
        <end position="199"/>
    </location>
</feature>
<protein>
    <submittedName>
        <fullName evidence="2">Glutathione S-transferase</fullName>
    </submittedName>
</protein>
<evidence type="ECO:0000313" key="2">
    <source>
        <dbReference type="EMBL" id="PLW67424.1"/>
    </source>
</evidence>
<comment type="caution">
    <text evidence="2">The sequence shown here is derived from an EMBL/GenBank/DDBJ whole genome shotgun (WGS) entry which is preliminary data.</text>
</comment>
<dbReference type="PANTHER" id="PTHR43968">
    <property type="match status" value="1"/>
</dbReference>
<dbReference type="Gene3D" id="3.40.30.10">
    <property type="entry name" value="Glutaredoxin"/>
    <property type="match status" value="1"/>
</dbReference>
<dbReference type="PROSITE" id="PS50405">
    <property type="entry name" value="GST_CTER"/>
    <property type="match status" value="1"/>
</dbReference>
<gene>
    <name evidence="2" type="ORF">C0039_16920</name>
</gene>
<reference evidence="2 3" key="1">
    <citation type="submission" date="2018-01" db="EMBL/GenBank/DDBJ databases">
        <title>The draft genome sequence of Halioglobus lutimaris HF004.</title>
        <authorList>
            <person name="Du Z.-J."/>
            <person name="Shi M.-J."/>
        </authorList>
    </citation>
    <scope>NUCLEOTIDE SEQUENCE [LARGE SCALE GENOMIC DNA]</scope>
    <source>
        <strain evidence="2 3">HF004</strain>
    </source>
</reference>
<keyword evidence="2" id="KW-0808">Transferase</keyword>
<evidence type="ECO:0000259" key="1">
    <source>
        <dbReference type="PROSITE" id="PS50405"/>
    </source>
</evidence>
<dbReference type="PANTHER" id="PTHR43968:SF6">
    <property type="entry name" value="GLUTATHIONE S-TRANSFERASE OMEGA"/>
    <property type="match status" value="1"/>
</dbReference>
<dbReference type="InterPro" id="IPR036249">
    <property type="entry name" value="Thioredoxin-like_sf"/>
</dbReference>
<dbReference type="Proteomes" id="UP000235005">
    <property type="component" value="Unassembled WGS sequence"/>
</dbReference>
<dbReference type="AlphaFoldDB" id="A0A2N5WYV4"/>
<dbReference type="SUPFAM" id="SSF47616">
    <property type="entry name" value="GST C-terminal domain-like"/>
    <property type="match status" value="1"/>
</dbReference>
<sequence length="199" mass="21509">MAAQPATDPSYFDKSPLGKIPCIETAQGFLSETSVTLDYIEACYPQQPLAPGNAWEQAKMKELIKIIELYVESQGRRLIPAAMGGAQLEQAVLDDVSAVMNKGLGAIHRLGQFAPFLMGEQVTLADIVLRYSLVVVNGGTWLPDLNTAVVAGIDIHAGLPERASWEQRMNALPVSQQIDAAVRKALPGVIAQRNQQKGE</sequence>
<dbReference type="SUPFAM" id="SSF52833">
    <property type="entry name" value="Thioredoxin-like"/>
    <property type="match status" value="1"/>
</dbReference>
<proteinExistence type="predicted"/>